<evidence type="ECO:0008006" key="3">
    <source>
        <dbReference type="Google" id="ProtNLM"/>
    </source>
</evidence>
<dbReference type="OrthoDB" id="997823at2759"/>
<feature type="non-terminal residue" evidence="1">
    <location>
        <position position="1"/>
    </location>
</feature>
<gene>
    <name evidence="1" type="ORF">CR513_22109</name>
</gene>
<protein>
    <recommendedName>
        <fullName evidence="3">Reverse transcriptase domain-containing protein</fullName>
    </recommendedName>
</protein>
<dbReference type="Proteomes" id="UP000257109">
    <property type="component" value="Unassembled WGS sequence"/>
</dbReference>
<evidence type="ECO:0000313" key="1">
    <source>
        <dbReference type="EMBL" id="RDX95382.1"/>
    </source>
</evidence>
<reference evidence="1" key="1">
    <citation type="submission" date="2018-05" db="EMBL/GenBank/DDBJ databases">
        <title>Draft genome of Mucuna pruriens seed.</title>
        <authorList>
            <person name="Nnadi N.E."/>
            <person name="Vos R."/>
            <person name="Hasami M.H."/>
            <person name="Devisetty U.K."/>
            <person name="Aguiy J.C."/>
        </authorList>
    </citation>
    <scope>NUCLEOTIDE SEQUENCE [LARGE SCALE GENOMIC DNA]</scope>
    <source>
        <strain evidence="1">JCA_2017</strain>
    </source>
</reference>
<dbReference type="STRING" id="157652.A0A371GXT5"/>
<sequence length="262" mass="30803">GKLEEFGAFGNHINWRVKVESKTFQALHLKKPWFITIVHGSPRTSIRSLINDFKEEVKSWNKRCLMTYPNPFLFNLQKKLLIELELIIQRIINKLQIFHCTAVVRRKKNFMEKLQDQDGVWVFDKSQLQQPITNFFKHEESYVPFELQGCFPSIDPAVMLSVSKTYSQMEIRNALFHMGAFKVRWERWTATNIVQSLNKTLITLIPKVETTFSLKRFRPISLCNITYKLLTKALAQSLKKVMKTMISLVQCSFVPEKKRTRS</sequence>
<feature type="non-terminal residue" evidence="1">
    <location>
        <position position="262"/>
    </location>
</feature>
<accession>A0A371GXT5</accession>
<comment type="caution">
    <text evidence="1">The sequence shown here is derived from an EMBL/GenBank/DDBJ whole genome shotgun (WGS) entry which is preliminary data.</text>
</comment>
<dbReference type="EMBL" id="QJKJ01004146">
    <property type="protein sequence ID" value="RDX95382.1"/>
    <property type="molecule type" value="Genomic_DNA"/>
</dbReference>
<evidence type="ECO:0000313" key="2">
    <source>
        <dbReference type="Proteomes" id="UP000257109"/>
    </source>
</evidence>
<dbReference type="AlphaFoldDB" id="A0A371GXT5"/>
<proteinExistence type="predicted"/>
<name>A0A371GXT5_MUCPR</name>
<organism evidence="1 2">
    <name type="scientific">Mucuna pruriens</name>
    <name type="common">Velvet bean</name>
    <name type="synonym">Dolichos pruriens</name>
    <dbReference type="NCBI Taxonomy" id="157652"/>
    <lineage>
        <taxon>Eukaryota</taxon>
        <taxon>Viridiplantae</taxon>
        <taxon>Streptophyta</taxon>
        <taxon>Embryophyta</taxon>
        <taxon>Tracheophyta</taxon>
        <taxon>Spermatophyta</taxon>
        <taxon>Magnoliopsida</taxon>
        <taxon>eudicotyledons</taxon>
        <taxon>Gunneridae</taxon>
        <taxon>Pentapetalae</taxon>
        <taxon>rosids</taxon>
        <taxon>fabids</taxon>
        <taxon>Fabales</taxon>
        <taxon>Fabaceae</taxon>
        <taxon>Papilionoideae</taxon>
        <taxon>50 kb inversion clade</taxon>
        <taxon>NPAAA clade</taxon>
        <taxon>indigoferoid/millettioid clade</taxon>
        <taxon>Phaseoleae</taxon>
        <taxon>Mucuna</taxon>
    </lineage>
</organism>
<keyword evidence="2" id="KW-1185">Reference proteome</keyword>